<organism evidence="1 2">
    <name type="scientific">Hyalomma asiaticum</name>
    <name type="common">Tick</name>
    <dbReference type="NCBI Taxonomy" id="266040"/>
    <lineage>
        <taxon>Eukaryota</taxon>
        <taxon>Metazoa</taxon>
        <taxon>Ecdysozoa</taxon>
        <taxon>Arthropoda</taxon>
        <taxon>Chelicerata</taxon>
        <taxon>Arachnida</taxon>
        <taxon>Acari</taxon>
        <taxon>Parasitiformes</taxon>
        <taxon>Ixodida</taxon>
        <taxon>Ixodoidea</taxon>
        <taxon>Ixodidae</taxon>
        <taxon>Hyalomminae</taxon>
        <taxon>Hyalomma</taxon>
    </lineage>
</organism>
<proteinExistence type="predicted"/>
<evidence type="ECO:0000313" key="2">
    <source>
        <dbReference type="Proteomes" id="UP000821845"/>
    </source>
</evidence>
<name>A0ACB7SQN3_HYAAI</name>
<gene>
    <name evidence="1" type="ORF">HPB50_024083</name>
</gene>
<dbReference type="Proteomes" id="UP000821845">
    <property type="component" value="Chromosome 3"/>
</dbReference>
<reference evidence="1" key="1">
    <citation type="submission" date="2020-05" db="EMBL/GenBank/DDBJ databases">
        <title>Large-scale comparative analyses of tick genomes elucidate their genetic diversity and vector capacities.</title>
        <authorList>
            <person name="Jia N."/>
            <person name="Wang J."/>
            <person name="Shi W."/>
            <person name="Du L."/>
            <person name="Sun Y."/>
            <person name="Zhan W."/>
            <person name="Jiang J."/>
            <person name="Wang Q."/>
            <person name="Zhang B."/>
            <person name="Ji P."/>
            <person name="Sakyi L.B."/>
            <person name="Cui X."/>
            <person name="Yuan T."/>
            <person name="Jiang B."/>
            <person name="Yang W."/>
            <person name="Lam T.T.-Y."/>
            <person name="Chang Q."/>
            <person name="Ding S."/>
            <person name="Wang X."/>
            <person name="Zhu J."/>
            <person name="Ruan X."/>
            <person name="Zhao L."/>
            <person name="Wei J."/>
            <person name="Que T."/>
            <person name="Du C."/>
            <person name="Cheng J."/>
            <person name="Dai P."/>
            <person name="Han X."/>
            <person name="Huang E."/>
            <person name="Gao Y."/>
            <person name="Liu J."/>
            <person name="Shao H."/>
            <person name="Ye R."/>
            <person name="Li L."/>
            <person name="Wei W."/>
            <person name="Wang X."/>
            <person name="Wang C."/>
            <person name="Yang T."/>
            <person name="Huo Q."/>
            <person name="Li W."/>
            <person name="Guo W."/>
            <person name="Chen H."/>
            <person name="Zhou L."/>
            <person name="Ni X."/>
            <person name="Tian J."/>
            <person name="Zhou Y."/>
            <person name="Sheng Y."/>
            <person name="Liu T."/>
            <person name="Pan Y."/>
            <person name="Xia L."/>
            <person name="Li J."/>
            <person name="Zhao F."/>
            <person name="Cao W."/>
        </authorList>
    </citation>
    <scope>NUCLEOTIDE SEQUENCE</scope>
    <source>
        <strain evidence="1">Hyas-2018</strain>
    </source>
</reference>
<sequence>MDAAPLLSPLLESLDCFNQLAPGAHLEDTQDLVMAGVGRVPTEDVLTLRKADVENHNRDGGLWIVIGGRVYDLQEFRPSAPCGADVFTKYAGRDATQAFEAACHSKEAREMLSSFFVGNYIDHDQETPLLVDPSSLSSPLCDSERTLAHLLGLHLQQQACGPPLETFEAQLQPWLESVLLRGGGLLKTLPPHDPFEEEKGEARSTGSSAATPVSGMTPTEPKALSAASSAPSPISGTVTSWSEESLVEAIAEGRLEEPLVAGFLRAVDTFCEQQHLALHMDFGADHPIEEVGRLLLATAVKHLGCGATLLNTAEQLALKGSSIKSSPVQLPGTLQDIVRMVQQAKWSLIKARQDLNGSYKEVCCPMFERCRFLFYELRPAVSRELRIMENLKLIGASSRWKTATHQIILQQRSDKKASSGGSSEENSSASKDKESSDESQTEVLESLDMKLEAAGTALKKCLFEGNQLKQNVVDHSQLLSQMLEFLTQDLDVELIRKAMYSQMERAKARLQGLESILTLLEKSSLLPSVKYKLQSGWQGLLPIGKMPWERPVHFLANLNLIPPHQRISLELASARLNLWAVSELRSLLLEFCSTEDENLPVVAHSSRHLVSKASMESACSVCSGTLSAPSRFLLSAIGLLSGEHQSRSLSLLLGSGVLAHLQTLLRALGPRPTRTPHEKNVSICAVLEDTVRKPQPPAPAPSGLELAAMMKIGTRVVRGVDWKWGDQDGPPPGEGRVIGELGEDGWIRVQWDNGSTNSYRMGKEGKYDLKLAELPPQPEVESSSDSEDEDATTTVPAAQHPSVLLQQGCYTLLRALCVSLGIHSSSVHPKAIAVMSGLLRSIIASGHGGSQGVVHSSSSPSAVVSSAPQWMLMEQHHEWATLGFLRGVCATPALCQALSSPPWVTLLLNVASGPCSRPPSELPLASSLVLPTQIQALRVLRTLLLSWTSDDYCKLRFSFVQALFALLGKVLVSCSCDPTLHATDLSWKGKKSARARVLLTASHTSTVAEECISLLRELHAVPTWNEPINKHLHLGLKNIFAESISTPSTAETADALLLEKSSSLAALAVLGGVDRRVRLGGTVNFIEHPHDKGTVAGISLRGKLLVHCHTRNSLVKHSLDQLAPHLLLGMICATQVLTSQQLVLRQVLLQNVPTEQQPQLQQQNQAAAAAVAPSADDDVTTEMHSPITLIEQVMATATQPSPLRPVFGRQELEAAAIALVQFLIAEGTRKRRSAQLLAELESTAGDTVEHEPVADSPMSEEGAAADHFGNDGAASLQAAGRSHRPKSKSSSSRRSSLSTLHGPAATAPASLPIVRQLVEMGFPRHGVAMALNALAGSFHVMPSPEAIVAWLLEHEHEVPCVSDDESITSLDNCSESDSFSDDLYEEDGGGSLPEAPPSTGYLCRADFTNNDDYAVYVRNHIAPGMLVQCCRTYEEVHEGDIGRVVEVDHDGLHDLNVLADWQHKGGVYWVRYIHVELLGDSHQAAASMPASSSALMQASQSQPSALRAGDRVRVRPTVSQPKYKWGSVTRSSIGTVTNVSRNGRDVTVDFPQQSNWMGLVSEMERVSIIHENIVCDGCETCPIVGARFKCRFCRNYNFCERCFKTNQVHKHPFNEISRVGALPTYGGYPGECPRKKRSLDGESRHGGPAALLDKWGHCVKALTVSSSESNVNCLIDGTRSAWQSCGPRGKHWIRLEMHPGILIERLWMTVDPADSSYMPSLIVVSGGPCLTWMSELRIIHVESTDSQITLLSEMREYYRFIEIGIRECRSFGIDCKVHGLSILGRHRGDDEDFSPTFPYLASDWEDTDDAVVATQQQSQRAARASENFKDFQTKVFVWGLNDKDQLGGLKGSKVKLPQFSEAISCLKPLHIAGGSKSLFIVSHDGKVYACGEGTNGRLGLGHCNNVSIPRQLTALGQYVVRKVAVHSGGRHALALTVDGKVFSWGEGDDGKLGHGNRMSCERPRLIEALKSKRVRDISCGSSHSAAITSSGELYTWGLGEYGRLGHGDNLTQLRPKQVVALSGQRIVQVACGSRDAQTLALAEDGTVYSWGDGDFGKLGRGGSEGCSLPHAVERLQGLGVCQLECGAQFSLALTRSGQVWTWGKGDYFRLGHGTDFHVRKPQLVEGLQGKKVIHVSVGALHCLAVTDQGQVYAWGDNDHGQQGNGNTTVNRKPALVHGLDGIKVTRVACGSSHSVAWMTSESTRTNGHNPVLFAVAKDPLGSSALGSADSASEITAEPESSQEANTQSKRCKMARPSLTKILLSLDGIEAKQQALHQVLQALQIMHARSIVVSALLPHTGVAQLSSGRPASCEATSSQAEEPSQAAAAPTEPARAVTIAGSGEPLASTADRHESPPPGKTPAAQACDSSEVLSGSDESETRAAEMISSVPSLPSSGSLSSRMSSAAASVFAATFSSSEQMTPAEPEAIHSLLDEFTARLTAEDARALVDLLKLAVAGRAGEKAKDAISDVLKAMAQANPLVAEMLLEICVTELEDVASDIESRRSVPLPVVQESSHPYTDDTTLTGHVRIPGAESLQIEFDRQCSTERRNDPLFIMDGSGRTVATRSGREWCNWSPEVRIPGNELHWKFTSDSSVNGWGWRFTVHPVVSPGGTGGDSLSDRAFLSRPSVELVVCLLDLRSCADRAIASRLAAALAACAQLSYLAPSQRMWILHQLRQLMTAGVGRSLNVSQLLVQTPSNPDLSPEQLPALNPSGSSDTALVCLLKALPETLLRQFEYEDPIVRGGKHLMHSNFFKVLAALACDLGLDSLPCSGDSHRWAWFRRYCAASRVAKALVHRNPLPASFCLEVRQRIQELAHDPSDTGFVNDRETEDEAATFRDHEEHTVFRQEHDEQLIHWVNRRPEDWTLSWGWSGTILGWGHNHRGQLGGVEGAKVKLPMPCEALSALRPIQVVGGEQTLFAVTADGKVYATGYGAGGRLGIGGTDSVSCPTLLESLQHVFIKKVVVNSGGKHCLALSAEGEVYSWGEGDDGKLGHGNKSSCERPRVIESLRGKEVVDVACGGAHSACITASGELYTWGKGRYGRLGHGDSDDQLRPKKVEALSGWRVRCVACGSGDAQTLCVTDDDCVWSWGDGDYGKLGRGGSDGCKVPLRVDLLQGMGVIRVECGSQFSVALTSSGSVYTWGKGDYHRLGHGTDDHVRRPKRVAALQGKKVICIAVGSLHCVACTDTGEVYTWGDNDEGQLGDGTVNAIHKPRLVAALQGKKINRVSCGSAHTVAWSTCNPSTAGACGRMPPAVPLEYDLLQEIPIPTLRNRYALLYHFSELFCPSLSMFDLSGSSEIQQEGLNQLRGLLVLSGKEGAFRKVVQATMVRDRQHGPVVELNRIQVKRSRSKNGLAGPHGTKSVFGTDGVKDVVTDSREPVAASSCLESQVCG</sequence>
<dbReference type="EMBL" id="CM023483">
    <property type="protein sequence ID" value="KAH6936920.1"/>
    <property type="molecule type" value="Genomic_DNA"/>
</dbReference>
<comment type="caution">
    <text evidence="1">The sequence shown here is derived from an EMBL/GenBank/DDBJ whole genome shotgun (WGS) entry which is preliminary data.</text>
</comment>
<accession>A0ACB7SQN3</accession>
<protein>
    <submittedName>
        <fullName evidence="1">Uncharacterized protein</fullName>
    </submittedName>
</protein>
<evidence type="ECO:0000313" key="1">
    <source>
        <dbReference type="EMBL" id="KAH6936920.1"/>
    </source>
</evidence>
<keyword evidence="2" id="KW-1185">Reference proteome</keyword>